<name>A0A0K9YVB4_9BACL</name>
<reference evidence="3" key="1">
    <citation type="submission" date="2015-07" db="EMBL/GenBank/DDBJ databases">
        <title>Genome sequencing project for genomic taxonomy and phylogenomics of Bacillus-like bacteria.</title>
        <authorList>
            <person name="Liu B."/>
            <person name="Wang J."/>
            <person name="Zhu Y."/>
            <person name="Liu G."/>
            <person name="Chen Q."/>
            <person name="Chen Z."/>
            <person name="Lan J."/>
            <person name="Che J."/>
            <person name="Ge C."/>
            <person name="Shi H."/>
            <person name="Pan Z."/>
            <person name="Liu X."/>
        </authorList>
    </citation>
    <scope>NUCLEOTIDE SEQUENCE [LARGE SCALE GENOMIC DNA]</scope>
    <source>
        <strain evidence="3">DSM 9887</strain>
    </source>
</reference>
<feature type="transmembrane region" description="Helical" evidence="1">
    <location>
        <begin position="6"/>
        <end position="21"/>
    </location>
</feature>
<dbReference type="EMBL" id="LGIQ01000007">
    <property type="protein sequence ID" value="KNB72659.1"/>
    <property type="molecule type" value="Genomic_DNA"/>
</dbReference>
<evidence type="ECO:0008006" key="4">
    <source>
        <dbReference type="Google" id="ProtNLM"/>
    </source>
</evidence>
<dbReference type="PATRIC" id="fig|54915.3.peg.1475"/>
<accession>A0A0K9YVB4</accession>
<protein>
    <recommendedName>
        <fullName evidence="4">Histidine kinase</fullName>
    </recommendedName>
</protein>
<dbReference type="AlphaFoldDB" id="A0A0K9YVB4"/>
<dbReference type="Proteomes" id="UP000036834">
    <property type="component" value="Unassembled WGS sequence"/>
</dbReference>
<proteinExistence type="predicted"/>
<evidence type="ECO:0000313" key="2">
    <source>
        <dbReference type="EMBL" id="KNB72659.1"/>
    </source>
</evidence>
<dbReference type="OrthoDB" id="2469073at2"/>
<dbReference type="STRING" id="54915.ADS79_12480"/>
<gene>
    <name evidence="2" type="ORF">ADS79_12480</name>
</gene>
<keyword evidence="1" id="KW-1133">Transmembrane helix</keyword>
<comment type="caution">
    <text evidence="2">The sequence shown here is derived from an EMBL/GenBank/DDBJ whole genome shotgun (WGS) entry which is preliminary data.</text>
</comment>
<keyword evidence="1" id="KW-0812">Transmembrane</keyword>
<sequence length="77" mass="9218">MNRIFLLIFCGLLIVSVLMFLRKRKRMPRKQQVIIFILYGCTIAFVVCLQLQYNQILPFGRLSLYVSPLKRWIEQLL</sequence>
<evidence type="ECO:0000256" key="1">
    <source>
        <dbReference type="SAM" id="Phobius"/>
    </source>
</evidence>
<keyword evidence="1" id="KW-0472">Membrane</keyword>
<dbReference type="RefSeq" id="WP_049738708.1">
    <property type="nucleotide sequence ID" value="NZ_BJON01000015.1"/>
</dbReference>
<organism evidence="2 3">
    <name type="scientific">Brevibacillus reuszeri</name>
    <dbReference type="NCBI Taxonomy" id="54915"/>
    <lineage>
        <taxon>Bacteria</taxon>
        <taxon>Bacillati</taxon>
        <taxon>Bacillota</taxon>
        <taxon>Bacilli</taxon>
        <taxon>Bacillales</taxon>
        <taxon>Paenibacillaceae</taxon>
        <taxon>Brevibacillus</taxon>
    </lineage>
</organism>
<evidence type="ECO:0000313" key="3">
    <source>
        <dbReference type="Proteomes" id="UP000036834"/>
    </source>
</evidence>
<feature type="transmembrane region" description="Helical" evidence="1">
    <location>
        <begin position="33"/>
        <end position="53"/>
    </location>
</feature>